<evidence type="ECO:0000313" key="1">
    <source>
        <dbReference type="EMBL" id="RRT66351.1"/>
    </source>
</evidence>
<protein>
    <submittedName>
        <fullName evidence="1">Uncharacterized protein</fullName>
    </submittedName>
</protein>
<organism evidence="1 2">
    <name type="scientific">Ensete ventricosum</name>
    <name type="common">Abyssinian banana</name>
    <name type="synonym">Musa ensete</name>
    <dbReference type="NCBI Taxonomy" id="4639"/>
    <lineage>
        <taxon>Eukaryota</taxon>
        <taxon>Viridiplantae</taxon>
        <taxon>Streptophyta</taxon>
        <taxon>Embryophyta</taxon>
        <taxon>Tracheophyta</taxon>
        <taxon>Spermatophyta</taxon>
        <taxon>Magnoliopsida</taxon>
        <taxon>Liliopsida</taxon>
        <taxon>Zingiberales</taxon>
        <taxon>Musaceae</taxon>
        <taxon>Ensete</taxon>
    </lineage>
</organism>
<dbReference type="AlphaFoldDB" id="A0A426ZR11"/>
<gene>
    <name evidence="1" type="ORF">B296_00006116</name>
</gene>
<accession>A0A426ZR11</accession>
<sequence>MGHVLARKLSSNSLASWLKDKIKAGLSREYHIRIRPRRVVENAQHIKASEGDDRLHHPCESLNLVGEVVKRLEQDSCLPEIHFERRELGCFEMVSGVDGSSTAGPDPRQLKYDQYFNIDHVRATSDMPRRC</sequence>
<reference evidence="1 2" key="1">
    <citation type="journal article" date="2014" name="Agronomy (Basel)">
        <title>A Draft Genome Sequence for Ensete ventricosum, the Drought-Tolerant Tree Against Hunger.</title>
        <authorList>
            <person name="Harrison J."/>
            <person name="Moore K.A."/>
            <person name="Paszkiewicz K."/>
            <person name="Jones T."/>
            <person name="Grant M."/>
            <person name="Ambacheew D."/>
            <person name="Muzemil S."/>
            <person name="Studholme D.J."/>
        </authorList>
    </citation>
    <scope>NUCLEOTIDE SEQUENCE [LARGE SCALE GENOMIC DNA]</scope>
</reference>
<dbReference type="EMBL" id="AMZH03005456">
    <property type="protein sequence ID" value="RRT66351.1"/>
    <property type="molecule type" value="Genomic_DNA"/>
</dbReference>
<name>A0A426ZR11_ENSVE</name>
<dbReference type="Proteomes" id="UP000287651">
    <property type="component" value="Unassembled WGS sequence"/>
</dbReference>
<comment type="caution">
    <text evidence="1">The sequence shown here is derived from an EMBL/GenBank/DDBJ whole genome shotgun (WGS) entry which is preliminary data.</text>
</comment>
<evidence type="ECO:0000313" key="2">
    <source>
        <dbReference type="Proteomes" id="UP000287651"/>
    </source>
</evidence>
<proteinExistence type="predicted"/>